<protein>
    <recommendedName>
        <fullName evidence="5">ABC transporter domain-containing protein</fullName>
    </recommendedName>
</protein>
<keyword evidence="3" id="KW-0067">ATP-binding</keyword>
<dbReference type="EMBL" id="PQNQ01000001">
    <property type="protein sequence ID" value="RRQ05592.1"/>
    <property type="molecule type" value="Genomic_DNA"/>
</dbReference>
<keyword evidence="7" id="KW-1185">Reference proteome</keyword>
<dbReference type="Pfam" id="PF00005">
    <property type="entry name" value="ABC_tran"/>
    <property type="match status" value="1"/>
</dbReference>
<feature type="region of interest" description="Disordered" evidence="4">
    <location>
        <begin position="212"/>
        <end position="249"/>
    </location>
</feature>
<dbReference type="PROSITE" id="PS50893">
    <property type="entry name" value="ABC_TRANSPORTER_2"/>
    <property type="match status" value="1"/>
</dbReference>
<dbReference type="PANTHER" id="PTHR42939">
    <property type="entry name" value="ABC TRANSPORTER ATP-BINDING PROTEIN ALBC-RELATED"/>
    <property type="match status" value="1"/>
</dbReference>
<evidence type="ECO:0000256" key="3">
    <source>
        <dbReference type="ARBA" id="ARBA00022840"/>
    </source>
</evidence>
<comment type="caution">
    <text evidence="6">The sequence shown here is derived from an EMBL/GenBank/DDBJ whole genome shotgun (WGS) entry which is preliminary data.</text>
</comment>
<dbReference type="InterPro" id="IPR027417">
    <property type="entry name" value="P-loop_NTPase"/>
</dbReference>
<dbReference type="RefSeq" id="WP_125174324.1">
    <property type="nucleotide sequence ID" value="NZ_JARWBD010000003.1"/>
</dbReference>
<accession>A0A3R8QJ72</accession>
<sequence>MSGRSPGAAPASGAGPSAPFVLLDGVSFDFPGTRFRDLTLEVGPGELILLDGPNGAGKTTVLTTIAGFRTPSRGRRGPTLPRVGTRRHQTEIGYLPSDPGPLVNLPLRKWTKLMASSFGVRDGELRDMWVAMSGDPSAWDTSLSDLSTGNRKRALLLLAFALPRRLLLLDEPFESVDDAGSDAVAGVIRDQLSRGAAAVVVSQRALPGDLRADRTVVLGDPDRGGSQAPSADGSRDGTQHAGPDSGRPA</sequence>
<dbReference type="GO" id="GO:0005524">
    <property type="term" value="F:ATP binding"/>
    <property type="evidence" value="ECO:0007669"/>
    <property type="project" value="UniProtKB-KW"/>
</dbReference>
<evidence type="ECO:0000256" key="2">
    <source>
        <dbReference type="ARBA" id="ARBA00022741"/>
    </source>
</evidence>
<name>A0A3R8QJ72_9CORY</name>
<dbReference type="PANTHER" id="PTHR42939:SF1">
    <property type="entry name" value="ABC TRANSPORTER ATP-BINDING PROTEIN ALBC-RELATED"/>
    <property type="match status" value="1"/>
</dbReference>
<keyword evidence="1" id="KW-0813">Transport</keyword>
<dbReference type="InterPro" id="IPR051782">
    <property type="entry name" value="ABC_Transporter_VariousFunc"/>
</dbReference>
<evidence type="ECO:0000256" key="1">
    <source>
        <dbReference type="ARBA" id="ARBA00022448"/>
    </source>
</evidence>
<organism evidence="6 7">
    <name type="scientific">Corynebacterium bovis</name>
    <dbReference type="NCBI Taxonomy" id="36808"/>
    <lineage>
        <taxon>Bacteria</taxon>
        <taxon>Bacillati</taxon>
        <taxon>Actinomycetota</taxon>
        <taxon>Actinomycetes</taxon>
        <taxon>Mycobacteriales</taxon>
        <taxon>Corynebacteriaceae</taxon>
        <taxon>Corynebacterium</taxon>
    </lineage>
</organism>
<evidence type="ECO:0000256" key="4">
    <source>
        <dbReference type="SAM" id="MobiDB-lite"/>
    </source>
</evidence>
<dbReference type="GO" id="GO:0016887">
    <property type="term" value="F:ATP hydrolysis activity"/>
    <property type="evidence" value="ECO:0007669"/>
    <property type="project" value="InterPro"/>
</dbReference>
<dbReference type="AlphaFoldDB" id="A0A3R8QJ72"/>
<dbReference type="Gene3D" id="3.40.50.300">
    <property type="entry name" value="P-loop containing nucleotide triphosphate hydrolases"/>
    <property type="match status" value="1"/>
</dbReference>
<keyword evidence="2" id="KW-0547">Nucleotide-binding</keyword>
<proteinExistence type="predicted"/>
<reference evidence="6 7" key="1">
    <citation type="submission" date="2018-01" db="EMBL/GenBank/DDBJ databases">
        <title>Twenty Corynebacterium bovis Genomes.</title>
        <authorList>
            <person name="Gulvik C.A."/>
        </authorList>
    </citation>
    <scope>NUCLEOTIDE SEQUENCE [LARGE SCALE GENOMIC DNA]</scope>
    <source>
        <strain evidence="6 7">16-2004</strain>
    </source>
</reference>
<dbReference type="InterPro" id="IPR003593">
    <property type="entry name" value="AAA+_ATPase"/>
</dbReference>
<dbReference type="InterPro" id="IPR003439">
    <property type="entry name" value="ABC_transporter-like_ATP-bd"/>
</dbReference>
<evidence type="ECO:0000313" key="7">
    <source>
        <dbReference type="Proteomes" id="UP000278422"/>
    </source>
</evidence>
<dbReference type="SUPFAM" id="SSF52540">
    <property type="entry name" value="P-loop containing nucleoside triphosphate hydrolases"/>
    <property type="match status" value="1"/>
</dbReference>
<dbReference type="CDD" id="cd00267">
    <property type="entry name" value="ABC_ATPase"/>
    <property type="match status" value="1"/>
</dbReference>
<gene>
    <name evidence="6" type="ORF">CXF42_00175</name>
</gene>
<feature type="domain" description="ABC transporter" evidence="5">
    <location>
        <begin position="20"/>
        <end position="245"/>
    </location>
</feature>
<dbReference type="SMART" id="SM00382">
    <property type="entry name" value="AAA"/>
    <property type="match status" value="1"/>
</dbReference>
<evidence type="ECO:0000313" key="6">
    <source>
        <dbReference type="EMBL" id="RRQ05592.1"/>
    </source>
</evidence>
<dbReference type="Proteomes" id="UP000278422">
    <property type="component" value="Unassembled WGS sequence"/>
</dbReference>
<evidence type="ECO:0000259" key="5">
    <source>
        <dbReference type="PROSITE" id="PS50893"/>
    </source>
</evidence>